<evidence type="ECO:0000313" key="2">
    <source>
        <dbReference type="Proteomes" id="UP000410492"/>
    </source>
</evidence>
<evidence type="ECO:0008006" key="3">
    <source>
        <dbReference type="Google" id="ProtNLM"/>
    </source>
</evidence>
<reference evidence="1 2" key="1">
    <citation type="submission" date="2019-01" db="EMBL/GenBank/DDBJ databases">
        <authorList>
            <person name="Sayadi A."/>
        </authorList>
    </citation>
    <scope>NUCLEOTIDE SEQUENCE [LARGE SCALE GENOMIC DNA]</scope>
</reference>
<proteinExistence type="predicted"/>
<gene>
    <name evidence="1" type="ORF">CALMAC_LOCUS4202</name>
</gene>
<protein>
    <recommendedName>
        <fullName evidence="3">Transposase Helix-turn-helix domain-containing protein</fullName>
    </recommendedName>
</protein>
<evidence type="ECO:0000313" key="1">
    <source>
        <dbReference type="EMBL" id="VEN39818.1"/>
    </source>
</evidence>
<dbReference type="Proteomes" id="UP000410492">
    <property type="component" value="Unassembled WGS sequence"/>
</dbReference>
<keyword evidence="2" id="KW-1185">Reference proteome</keyword>
<sequence length="150" mass="17422">MNYIAEFLDEDLEIAANIVNRNRTIVYAVEDLTSSLQPALPQRRNPVRNENYVEDTIPLYTPDEFRNHFRMSRDTFEILINEIGSRLQPSRELLVNVQKKVLFVIWMLAKPKTFLACSDRFGLAPSTGHYIYREIISVICGMVDDSIVWP</sequence>
<dbReference type="AlphaFoldDB" id="A0A653BW14"/>
<accession>A0A653BW14</accession>
<dbReference type="EMBL" id="CAACVG010005990">
    <property type="protein sequence ID" value="VEN39818.1"/>
    <property type="molecule type" value="Genomic_DNA"/>
</dbReference>
<dbReference type="OrthoDB" id="6773865at2759"/>
<feature type="non-terminal residue" evidence="1">
    <location>
        <position position="150"/>
    </location>
</feature>
<organism evidence="1 2">
    <name type="scientific">Callosobruchus maculatus</name>
    <name type="common">Southern cowpea weevil</name>
    <name type="synonym">Pulse bruchid</name>
    <dbReference type="NCBI Taxonomy" id="64391"/>
    <lineage>
        <taxon>Eukaryota</taxon>
        <taxon>Metazoa</taxon>
        <taxon>Ecdysozoa</taxon>
        <taxon>Arthropoda</taxon>
        <taxon>Hexapoda</taxon>
        <taxon>Insecta</taxon>
        <taxon>Pterygota</taxon>
        <taxon>Neoptera</taxon>
        <taxon>Endopterygota</taxon>
        <taxon>Coleoptera</taxon>
        <taxon>Polyphaga</taxon>
        <taxon>Cucujiformia</taxon>
        <taxon>Chrysomeloidea</taxon>
        <taxon>Chrysomelidae</taxon>
        <taxon>Bruchinae</taxon>
        <taxon>Bruchini</taxon>
        <taxon>Callosobruchus</taxon>
    </lineage>
</organism>
<name>A0A653BW14_CALMS</name>